<keyword evidence="2" id="KW-0645">Protease</keyword>
<dbReference type="InterPro" id="IPR025660">
    <property type="entry name" value="Pept_his_AS"/>
</dbReference>
<feature type="domain" description="Peptidase C1A papain C-terminal" evidence="9">
    <location>
        <begin position="82"/>
        <end position="330"/>
    </location>
</feature>
<protein>
    <recommendedName>
        <fullName evidence="9">Peptidase C1A papain C-terminal domain-containing protein</fullName>
    </recommendedName>
</protein>
<evidence type="ECO:0000256" key="7">
    <source>
        <dbReference type="ARBA" id="ARBA00023157"/>
    </source>
</evidence>
<organism evidence="10 11">
    <name type="scientific">Stegodyphus mimosarum</name>
    <name type="common">African social velvet spider</name>
    <dbReference type="NCBI Taxonomy" id="407821"/>
    <lineage>
        <taxon>Eukaryota</taxon>
        <taxon>Metazoa</taxon>
        <taxon>Ecdysozoa</taxon>
        <taxon>Arthropoda</taxon>
        <taxon>Chelicerata</taxon>
        <taxon>Arachnida</taxon>
        <taxon>Araneae</taxon>
        <taxon>Araneomorphae</taxon>
        <taxon>Entelegynae</taxon>
        <taxon>Eresoidea</taxon>
        <taxon>Eresidae</taxon>
        <taxon>Stegodyphus</taxon>
    </lineage>
</organism>
<keyword evidence="11" id="KW-1185">Reference proteome</keyword>
<dbReference type="Gene3D" id="3.90.70.10">
    <property type="entry name" value="Cysteine proteinases"/>
    <property type="match status" value="1"/>
</dbReference>
<accession>A0A087SUH6</accession>
<dbReference type="OrthoDB" id="640249at2759"/>
<dbReference type="EMBL" id="KK112002">
    <property type="protein sequence ID" value="KFM56515.1"/>
    <property type="molecule type" value="Genomic_DNA"/>
</dbReference>
<dbReference type="Proteomes" id="UP000054359">
    <property type="component" value="Unassembled WGS sequence"/>
</dbReference>
<keyword evidence="4" id="KW-0378">Hydrolase</keyword>
<dbReference type="InterPro" id="IPR000169">
    <property type="entry name" value="Pept_cys_AS"/>
</dbReference>
<dbReference type="CDD" id="cd02620">
    <property type="entry name" value="Peptidase_C1A_CathepsinB"/>
    <property type="match status" value="1"/>
</dbReference>
<dbReference type="SUPFAM" id="SSF54001">
    <property type="entry name" value="Cysteine proteinases"/>
    <property type="match status" value="1"/>
</dbReference>
<feature type="chain" id="PRO_5018535053" description="Peptidase C1A papain C-terminal domain-containing protein" evidence="8">
    <location>
        <begin position="17"/>
        <end position="333"/>
    </location>
</feature>
<evidence type="ECO:0000256" key="4">
    <source>
        <dbReference type="ARBA" id="ARBA00022801"/>
    </source>
</evidence>
<dbReference type="PROSITE" id="PS00640">
    <property type="entry name" value="THIOL_PROTEASE_ASN"/>
    <property type="match status" value="1"/>
</dbReference>
<evidence type="ECO:0000256" key="2">
    <source>
        <dbReference type="ARBA" id="ARBA00022670"/>
    </source>
</evidence>
<sequence>MKLFILLAIFCTVAYGKHVIPKGIHPLSDKMIDYINYMNTTWKAGRNFDHVSLKYIRGLLGVHKDNNRYRLPSIKHMIPGDLPKSFDARQQWPDCPTISEIRDQGSCGSCWAFGAVEAMSDRHCIHSNGKVKVQLSAEDLLTCCSSCGMGCNGGFPASAWEFWVDKGIVTGGLYNSHVGCQPYTIASCEHHTSGSLPPCGDIVDTPQCVHVCEKGYNVSYRDDKFFGKRSYSIESDAAQIQAEIYKSGPVEAAFTVYSDFVNYKSGVYQHVTGEEMGGHAVRILGWGTENGTPYWLVANSWNTDWGDKGYFKILRGSDECGIESSIVAGIPKY</sequence>
<reference evidence="10 11" key="1">
    <citation type="submission" date="2013-11" db="EMBL/GenBank/DDBJ databases">
        <title>Genome sequencing of Stegodyphus mimosarum.</title>
        <authorList>
            <person name="Bechsgaard J."/>
        </authorList>
    </citation>
    <scope>NUCLEOTIDE SEQUENCE [LARGE SCALE GENOMIC DNA]</scope>
</reference>
<evidence type="ECO:0000256" key="6">
    <source>
        <dbReference type="ARBA" id="ARBA00023145"/>
    </source>
</evidence>
<dbReference type="PRINTS" id="PR00705">
    <property type="entry name" value="PAPAIN"/>
</dbReference>
<evidence type="ECO:0000313" key="11">
    <source>
        <dbReference type="Proteomes" id="UP000054359"/>
    </source>
</evidence>
<evidence type="ECO:0000256" key="8">
    <source>
        <dbReference type="SAM" id="SignalP"/>
    </source>
</evidence>
<feature type="non-terminal residue" evidence="10">
    <location>
        <position position="333"/>
    </location>
</feature>
<dbReference type="AlphaFoldDB" id="A0A087SUH6"/>
<dbReference type="SMART" id="SM00645">
    <property type="entry name" value="Pept_C1"/>
    <property type="match status" value="1"/>
</dbReference>
<evidence type="ECO:0000259" key="9">
    <source>
        <dbReference type="SMART" id="SM00645"/>
    </source>
</evidence>
<dbReference type="PANTHER" id="PTHR12411">
    <property type="entry name" value="CYSTEINE PROTEASE FAMILY C1-RELATED"/>
    <property type="match status" value="1"/>
</dbReference>
<dbReference type="Pfam" id="PF08127">
    <property type="entry name" value="Propeptide_C1"/>
    <property type="match status" value="1"/>
</dbReference>
<dbReference type="GO" id="GO:0006508">
    <property type="term" value="P:proteolysis"/>
    <property type="evidence" value="ECO:0007669"/>
    <property type="project" value="UniProtKB-KW"/>
</dbReference>
<proteinExistence type="inferred from homology"/>
<dbReference type="InterPro" id="IPR012599">
    <property type="entry name" value="Propeptide_C1A"/>
</dbReference>
<comment type="similarity">
    <text evidence="1">Belongs to the peptidase C1 family.</text>
</comment>
<evidence type="ECO:0000256" key="3">
    <source>
        <dbReference type="ARBA" id="ARBA00022729"/>
    </source>
</evidence>
<evidence type="ECO:0000256" key="1">
    <source>
        <dbReference type="ARBA" id="ARBA00008455"/>
    </source>
</evidence>
<dbReference type="InterPro" id="IPR025661">
    <property type="entry name" value="Pept_asp_AS"/>
</dbReference>
<dbReference type="PROSITE" id="PS00139">
    <property type="entry name" value="THIOL_PROTEASE_CYS"/>
    <property type="match status" value="1"/>
</dbReference>
<keyword evidence="3 8" id="KW-0732">Signal</keyword>
<name>A0A087SUH6_STEMI</name>
<evidence type="ECO:0000313" key="10">
    <source>
        <dbReference type="EMBL" id="KFM56515.1"/>
    </source>
</evidence>
<dbReference type="OMA" id="YFDEAGC"/>
<dbReference type="STRING" id="407821.A0A087SUH6"/>
<dbReference type="MEROPS" id="C01.060"/>
<dbReference type="InterPro" id="IPR038765">
    <property type="entry name" value="Papain-like_cys_pep_sf"/>
</dbReference>
<keyword evidence="7" id="KW-1015">Disulfide bond</keyword>
<dbReference type="PROSITE" id="PS00639">
    <property type="entry name" value="THIOL_PROTEASE_HIS"/>
    <property type="match status" value="1"/>
</dbReference>
<gene>
    <name evidence="10" type="ORF">X975_02319</name>
</gene>
<dbReference type="FunFam" id="3.90.70.10:FF:000031">
    <property type="entry name" value="Cathepsin B"/>
    <property type="match status" value="1"/>
</dbReference>
<dbReference type="InterPro" id="IPR000668">
    <property type="entry name" value="Peptidase_C1A_C"/>
</dbReference>
<keyword evidence="5" id="KW-0788">Thiol protease</keyword>
<dbReference type="GO" id="GO:0004197">
    <property type="term" value="F:cysteine-type endopeptidase activity"/>
    <property type="evidence" value="ECO:0007669"/>
    <property type="project" value="InterPro"/>
</dbReference>
<feature type="signal peptide" evidence="8">
    <location>
        <begin position="1"/>
        <end position="16"/>
    </location>
</feature>
<keyword evidence="6" id="KW-0865">Zymogen</keyword>
<evidence type="ECO:0000256" key="5">
    <source>
        <dbReference type="ARBA" id="ARBA00022807"/>
    </source>
</evidence>
<dbReference type="InterPro" id="IPR013128">
    <property type="entry name" value="Peptidase_C1A"/>
</dbReference>
<dbReference type="Pfam" id="PF00112">
    <property type="entry name" value="Peptidase_C1"/>
    <property type="match status" value="1"/>
</dbReference>